<sequence>MPGRHSGRSGGHLAAPPPEDVVRPDLRVPMPQRERVTYLSHLQVRLGRVPGFTTGFGVIEQELVLNVIPVRRRAFLKALSVGCRYDRQGGLWCFYQVGTGESLCPANELERAVRMIEEAASFRQGRRA</sequence>
<keyword evidence="3" id="KW-1185">Reference proteome</keyword>
<reference evidence="2 3" key="1">
    <citation type="submission" date="2019-10" db="EMBL/GenBank/DDBJ databases">
        <title>Actinomadura rubteroloni sp. nov. and Actinomadura macrotermitis sp. nov., isolated from the gut of fungus growing-termite Macrotermes natalensis.</title>
        <authorList>
            <person name="Benndorf R."/>
            <person name="Martin K."/>
            <person name="Kuefner M."/>
            <person name="De Beer W."/>
            <person name="Kaster A.-K."/>
            <person name="Vollmers J."/>
            <person name="Poulsen M."/>
            <person name="Beemelmanns C."/>
        </authorList>
    </citation>
    <scope>NUCLEOTIDE SEQUENCE [LARGE SCALE GENOMIC DNA]</scope>
    <source>
        <strain evidence="2 3">RB68</strain>
    </source>
</reference>
<dbReference type="AlphaFoldDB" id="A0A7K0BQ39"/>
<evidence type="ECO:0000313" key="3">
    <source>
        <dbReference type="Proteomes" id="UP000487268"/>
    </source>
</evidence>
<proteinExistence type="predicted"/>
<comment type="caution">
    <text evidence="2">The sequence shown here is derived from an EMBL/GenBank/DDBJ whole genome shotgun (WGS) entry which is preliminary data.</text>
</comment>
<organism evidence="2 3">
    <name type="scientific">Actinomadura macrotermitis</name>
    <dbReference type="NCBI Taxonomy" id="2585200"/>
    <lineage>
        <taxon>Bacteria</taxon>
        <taxon>Bacillati</taxon>
        <taxon>Actinomycetota</taxon>
        <taxon>Actinomycetes</taxon>
        <taxon>Streptosporangiales</taxon>
        <taxon>Thermomonosporaceae</taxon>
        <taxon>Actinomadura</taxon>
    </lineage>
</organism>
<evidence type="ECO:0000313" key="2">
    <source>
        <dbReference type="EMBL" id="MQY03247.1"/>
    </source>
</evidence>
<accession>A0A7K0BQ39</accession>
<protein>
    <submittedName>
        <fullName evidence="2">Uncharacterized protein</fullName>
    </submittedName>
</protein>
<dbReference type="Proteomes" id="UP000487268">
    <property type="component" value="Unassembled WGS sequence"/>
</dbReference>
<feature type="region of interest" description="Disordered" evidence="1">
    <location>
        <begin position="1"/>
        <end position="25"/>
    </location>
</feature>
<gene>
    <name evidence="2" type="ORF">ACRB68_12890</name>
</gene>
<dbReference type="RefSeq" id="WP_153531228.1">
    <property type="nucleotide sequence ID" value="NZ_WEGH01000001.1"/>
</dbReference>
<evidence type="ECO:0000256" key="1">
    <source>
        <dbReference type="SAM" id="MobiDB-lite"/>
    </source>
</evidence>
<name>A0A7K0BQ39_9ACTN</name>
<dbReference type="EMBL" id="WEGH01000001">
    <property type="protein sequence ID" value="MQY03247.1"/>
    <property type="molecule type" value="Genomic_DNA"/>
</dbReference>
<dbReference type="OrthoDB" id="3479292at2"/>